<sequence>YTPESVEAQDRLPALSGPVTAYAGAYHGWGFHEDGCRSGAAAAAALGVRW</sequence>
<gene>
    <name evidence="1" type="ORF">G3M58_03560</name>
</gene>
<organism evidence="1">
    <name type="scientific">Streptomyces sp. SID7499</name>
    <dbReference type="NCBI Taxonomy" id="2706086"/>
    <lineage>
        <taxon>Bacteria</taxon>
        <taxon>Bacillati</taxon>
        <taxon>Actinomycetota</taxon>
        <taxon>Actinomycetes</taxon>
        <taxon>Kitasatosporales</taxon>
        <taxon>Streptomycetaceae</taxon>
        <taxon>Streptomyces</taxon>
    </lineage>
</organism>
<comment type="caution">
    <text evidence="1">The sequence shown here is derived from an EMBL/GenBank/DDBJ whole genome shotgun (WGS) entry which is preliminary data.</text>
</comment>
<dbReference type="EMBL" id="JAAGMN010000299">
    <property type="protein sequence ID" value="NEE05505.1"/>
    <property type="molecule type" value="Genomic_DNA"/>
</dbReference>
<reference evidence="1" key="1">
    <citation type="submission" date="2020-01" db="EMBL/GenBank/DDBJ databases">
        <title>Insect and environment-associated Actinomycetes.</title>
        <authorList>
            <person name="Currrie C."/>
            <person name="Chevrette M."/>
            <person name="Carlson C."/>
            <person name="Stubbendieck R."/>
            <person name="Wendt-Pienkowski E."/>
        </authorList>
    </citation>
    <scope>NUCLEOTIDE SEQUENCE</scope>
    <source>
        <strain evidence="1">SID7499</strain>
    </source>
</reference>
<proteinExistence type="predicted"/>
<evidence type="ECO:0000313" key="1">
    <source>
        <dbReference type="EMBL" id="NEE05505.1"/>
    </source>
</evidence>
<accession>A0A6G3WJ13</accession>
<dbReference type="AlphaFoldDB" id="A0A6G3WJ13"/>
<name>A0A6G3WJ13_9ACTN</name>
<protein>
    <submittedName>
        <fullName evidence="1">Amine oxidase</fullName>
    </submittedName>
</protein>
<feature type="non-terminal residue" evidence="1">
    <location>
        <position position="1"/>
    </location>
</feature>